<name>A0A5A7ML44_COMTE</name>
<sequence>MAAALITAFAPFAKGCARKRSVSDKAALNGIQCVAGGEFGCKRHIVGDARCITAGDPCQWCK</sequence>
<evidence type="ECO:0000313" key="2">
    <source>
        <dbReference type="Proteomes" id="UP000323105"/>
    </source>
</evidence>
<reference evidence="1 2" key="1">
    <citation type="journal article" date="2019" name="Microbiol. Resour. Announc.">
        <title>Draft Genome Sequence of Comamonas testosteroni TA441, a Bacterium That Has a Cryptic Phenol Degradation Gene Cluster.</title>
        <authorList>
            <person name="Arai H."/>
            <person name="Ishii M."/>
        </authorList>
    </citation>
    <scope>NUCLEOTIDE SEQUENCE [LARGE SCALE GENOMIC DNA]</scope>
    <source>
        <strain evidence="1 2">TA441</strain>
    </source>
</reference>
<evidence type="ECO:0000313" key="1">
    <source>
        <dbReference type="EMBL" id="GEQ77651.1"/>
    </source>
</evidence>
<dbReference type="EMBL" id="BKBW01000015">
    <property type="protein sequence ID" value="GEQ77651.1"/>
    <property type="molecule type" value="Genomic_DNA"/>
</dbReference>
<comment type="caution">
    <text evidence="1">The sequence shown here is derived from an EMBL/GenBank/DDBJ whole genome shotgun (WGS) entry which is preliminary data.</text>
</comment>
<dbReference type="Proteomes" id="UP000323105">
    <property type="component" value="Unassembled WGS sequence"/>
</dbReference>
<gene>
    <name evidence="1" type="ORF">CTTA_4656</name>
</gene>
<proteinExistence type="predicted"/>
<accession>A0A5A7ML44</accession>
<dbReference type="AlphaFoldDB" id="A0A5A7ML44"/>
<organism evidence="1 2">
    <name type="scientific">Comamonas testosteroni</name>
    <name type="common">Pseudomonas testosteroni</name>
    <dbReference type="NCBI Taxonomy" id="285"/>
    <lineage>
        <taxon>Bacteria</taxon>
        <taxon>Pseudomonadati</taxon>
        <taxon>Pseudomonadota</taxon>
        <taxon>Betaproteobacteria</taxon>
        <taxon>Burkholderiales</taxon>
        <taxon>Comamonadaceae</taxon>
        <taxon>Comamonas</taxon>
    </lineage>
</organism>
<protein>
    <submittedName>
        <fullName evidence="1">Uncharacterized protein</fullName>
    </submittedName>
</protein>